<dbReference type="PANTHER" id="PTHR34216">
    <property type="match status" value="1"/>
</dbReference>
<dbReference type="SUPFAM" id="SSF88713">
    <property type="entry name" value="Glycoside hydrolase/deacetylase"/>
    <property type="match status" value="1"/>
</dbReference>
<dbReference type="GO" id="GO:0005975">
    <property type="term" value="P:carbohydrate metabolic process"/>
    <property type="evidence" value="ECO:0007669"/>
    <property type="project" value="InterPro"/>
</dbReference>
<evidence type="ECO:0000313" key="5">
    <source>
        <dbReference type="Proteomes" id="UP000196027"/>
    </source>
</evidence>
<dbReference type="InterPro" id="IPR002509">
    <property type="entry name" value="NODB_dom"/>
</dbReference>
<dbReference type="AlphaFoldDB" id="A0A1Y0I6R5"/>
<dbReference type="PROSITE" id="PS51677">
    <property type="entry name" value="NODB"/>
    <property type="match status" value="1"/>
</dbReference>
<accession>A0A1Y0I6R5</accession>
<dbReference type="KEGG" id="ome:OLMES_2114"/>
<evidence type="ECO:0000313" key="4">
    <source>
        <dbReference type="EMBL" id="ARU56187.1"/>
    </source>
</evidence>
<dbReference type="Gene3D" id="3.20.20.370">
    <property type="entry name" value="Glycoside hydrolase/deacetylase"/>
    <property type="match status" value="1"/>
</dbReference>
<name>A0A1Y0I6R5_9GAMM</name>
<keyword evidence="5" id="KW-1185">Reference proteome</keyword>
<gene>
    <name evidence="4" type="ORF">OLMES_2114</name>
</gene>
<dbReference type="InterPro" id="IPR051398">
    <property type="entry name" value="Polysacch_Deacetylase"/>
</dbReference>
<dbReference type="RefSeq" id="WP_087461207.1">
    <property type="nucleotide sequence ID" value="NZ_CP021425.1"/>
</dbReference>
<dbReference type="OrthoDB" id="9814639at2"/>
<dbReference type="CDD" id="cd10918">
    <property type="entry name" value="CE4_NodB_like_5s_6s"/>
    <property type="match status" value="1"/>
</dbReference>
<feature type="domain" description="NodB homology" evidence="3">
    <location>
        <begin position="71"/>
        <end position="314"/>
    </location>
</feature>
<comment type="subcellular location">
    <subcellularLocation>
        <location evidence="1">Secreted</location>
    </subcellularLocation>
</comment>
<evidence type="ECO:0000259" key="3">
    <source>
        <dbReference type="PROSITE" id="PS51677"/>
    </source>
</evidence>
<organism evidence="4 5">
    <name type="scientific">Oleiphilus messinensis</name>
    <dbReference type="NCBI Taxonomy" id="141451"/>
    <lineage>
        <taxon>Bacteria</taxon>
        <taxon>Pseudomonadati</taxon>
        <taxon>Pseudomonadota</taxon>
        <taxon>Gammaproteobacteria</taxon>
        <taxon>Oceanospirillales</taxon>
        <taxon>Oleiphilaceae</taxon>
        <taxon>Oleiphilus</taxon>
    </lineage>
</organism>
<dbReference type="Pfam" id="PF01522">
    <property type="entry name" value="Polysacc_deac_1"/>
    <property type="match status" value="2"/>
</dbReference>
<evidence type="ECO:0000256" key="1">
    <source>
        <dbReference type="ARBA" id="ARBA00004613"/>
    </source>
</evidence>
<dbReference type="Proteomes" id="UP000196027">
    <property type="component" value="Chromosome"/>
</dbReference>
<keyword evidence="2" id="KW-0732">Signal</keyword>
<sequence length="314" mass="35341">MIRLIFKLLGNGKKLPILIYHQVLREADPMRPCEPTAIEFAQQMALLKNYFHPISLTDGLNQLRSGTLPKDAIAVTFDDGYENNYSVALPILKEHNVPATFFIASDFLDGGIMWNDAVIETMRRLPLGTHDLSDIGMDPITLETETDRSPCTESLLKALKHLPFDERAEKVNQFSGRVRLPTDLMMTSTQLKLLSESGMEIGGHTLSHPILTKLSESEAQTQIIENKHKIEAIIGKPITSFAYPNGKPFQDYDQSVREIVKQAGYSIAVTTSHGVAEAENNPFEFPRYTPWRKEFFGFLAQMGQNYFTKATFVS</sequence>
<dbReference type="GO" id="GO:0016810">
    <property type="term" value="F:hydrolase activity, acting on carbon-nitrogen (but not peptide) bonds"/>
    <property type="evidence" value="ECO:0007669"/>
    <property type="project" value="InterPro"/>
</dbReference>
<reference evidence="4 5" key="1">
    <citation type="submission" date="2017-05" db="EMBL/GenBank/DDBJ databases">
        <title>Genomic insights into alkan degradation activity of Oleiphilus messinensis.</title>
        <authorList>
            <person name="Kozyavkin S.A."/>
            <person name="Slesarev A.I."/>
            <person name="Golyshin P.N."/>
            <person name="Korzhenkov A."/>
            <person name="Golyshina O.N."/>
            <person name="Toshchakov S.V."/>
        </authorList>
    </citation>
    <scope>NUCLEOTIDE SEQUENCE [LARGE SCALE GENOMIC DNA]</scope>
    <source>
        <strain evidence="4 5">ME102</strain>
    </source>
</reference>
<dbReference type="GO" id="GO:0005576">
    <property type="term" value="C:extracellular region"/>
    <property type="evidence" value="ECO:0007669"/>
    <property type="project" value="UniProtKB-SubCell"/>
</dbReference>
<dbReference type="InterPro" id="IPR011330">
    <property type="entry name" value="Glyco_hydro/deAcase_b/a-brl"/>
</dbReference>
<protein>
    <submittedName>
        <fullName evidence="4">Polysaccharide deacetylase</fullName>
    </submittedName>
</protein>
<dbReference type="PANTHER" id="PTHR34216:SF3">
    <property type="entry name" value="POLY-BETA-1,6-N-ACETYL-D-GLUCOSAMINE N-DEACETYLASE"/>
    <property type="match status" value="1"/>
</dbReference>
<proteinExistence type="predicted"/>
<evidence type="ECO:0000256" key="2">
    <source>
        <dbReference type="ARBA" id="ARBA00022729"/>
    </source>
</evidence>
<dbReference type="EMBL" id="CP021425">
    <property type="protein sequence ID" value="ARU56187.1"/>
    <property type="molecule type" value="Genomic_DNA"/>
</dbReference>